<organism evidence="2 3">
    <name type="scientific">Azotobacter chroococcum</name>
    <dbReference type="NCBI Taxonomy" id="353"/>
    <lineage>
        <taxon>Bacteria</taxon>
        <taxon>Pseudomonadati</taxon>
        <taxon>Pseudomonadota</taxon>
        <taxon>Gammaproteobacteria</taxon>
        <taxon>Pseudomonadales</taxon>
        <taxon>Pseudomonadaceae</taxon>
        <taxon>Azotobacter</taxon>
    </lineage>
</organism>
<proteinExistence type="predicted"/>
<accession>A0A4R1Q043</accession>
<name>A0A4R1Q043_9GAMM</name>
<reference evidence="2 3" key="1">
    <citation type="submission" date="2019-03" db="EMBL/GenBank/DDBJ databases">
        <title>Genomic Encyclopedia of Type Strains, Phase IV (KMG-IV): sequencing the most valuable type-strain genomes for metagenomic binning, comparative biology and taxonomic classification.</title>
        <authorList>
            <person name="Goeker M."/>
        </authorList>
    </citation>
    <scope>NUCLEOTIDE SEQUENCE [LARGE SCALE GENOMIC DNA]</scope>
    <source>
        <strain evidence="2 3">DSM 2286</strain>
    </source>
</reference>
<dbReference type="Pfam" id="PF11220">
    <property type="entry name" value="DUF3015"/>
    <property type="match status" value="1"/>
</dbReference>
<comment type="caution">
    <text evidence="2">The sequence shown here is derived from an EMBL/GenBank/DDBJ whole genome shotgun (WGS) entry which is preliminary data.</text>
</comment>
<evidence type="ECO:0000313" key="3">
    <source>
        <dbReference type="Proteomes" id="UP000295169"/>
    </source>
</evidence>
<evidence type="ECO:0000313" key="2">
    <source>
        <dbReference type="EMBL" id="TCL33714.1"/>
    </source>
</evidence>
<dbReference type="Proteomes" id="UP000295169">
    <property type="component" value="Unassembled WGS sequence"/>
</dbReference>
<dbReference type="InterPro" id="IPR021383">
    <property type="entry name" value="DUF3015"/>
</dbReference>
<sequence length="170" mass="17722">MNIKGLLLSLLCATSVAATAAEESGDTGGGGGGCGWGNMVWEGKRGLPPYLLASTTNATSGNATFGMTSGTNGCDTTKRIGYGGKSWLGLAGMIDSIAEDMAQGQGEALDAYATLLGVEQADRAHFAKVTHDNFERIFTRQDVTGEEVVAATLQVMRQDPRLARYANQPA</sequence>
<gene>
    <name evidence="2" type="ORF">EV691_10383</name>
</gene>
<dbReference type="AlphaFoldDB" id="A0A4R1Q043"/>
<dbReference type="RefSeq" id="WP_131299959.1">
    <property type="nucleotide sequence ID" value="NZ_JBHLST010000048.1"/>
</dbReference>
<protein>
    <submittedName>
        <fullName evidence="2">DUF3015 family protein</fullName>
    </submittedName>
</protein>
<evidence type="ECO:0000256" key="1">
    <source>
        <dbReference type="SAM" id="SignalP"/>
    </source>
</evidence>
<dbReference type="EMBL" id="SMMU01000003">
    <property type="protein sequence ID" value="TCL33714.1"/>
    <property type="molecule type" value="Genomic_DNA"/>
</dbReference>
<feature type="signal peptide" evidence="1">
    <location>
        <begin position="1"/>
        <end position="20"/>
    </location>
</feature>
<keyword evidence="1" id="KW-0732">Signal</keyword>
<feature type="chain" id="PRO_5020756318" evidence="1">
    <location>
        <begin position="21"/>
        <end position="170"/>
    </location>
</feature>